<evidence type="ECO:0000313" key="4">
    <source>
        <dbReference type="Proteomes" id="UP001165082"/>
    </source>
</evidence>
<feature type="compositionally biased region" description="Basic residues" evidence="1">
    <location>
        <begin position="38"/>
        <end position="51"/>
    </location>
</feature>
<evidence type="ECO:0000256" key="2">
    <source>
        <dbReference type="SAM" id="Phobius"/>
    </source>
</evidence>
<keyword evidence="4" id="KW-1185">Reference proteome</keyword>
<feature type="transmembrane region" description="Helical" evidence="2">
    <location>
        <begin position="12"/>
        <end position="34"/>
    </location>
</feature>
<reference evidence="3" key="1">
    <citation type="submission" date="2022-07" db="EMBL/GenBank/DDBJ databases">
        <title>Genome analysis of Parmales, a sister group of diatoms, reveals the evolutionary specialization of diatoms from phago-mixotrophs to photoautotrophs.</title>
        <authorList>
            <person name="Ban H."/>
            <person name="Sato S."/>
            <person name="Yoshikawa S."/>
            <person name="Kazumasa Y."/>
            <person name="Nakamura Y."/>
            <person name="Ichinomiya M."/>
            <person name="Saitoh K."/>
            <person name="Sato N."/>
            <person name="Blanc-Mathieu R."/>
            <person name="Endo H."/>
            <person name="Kuwata A."/>
            <person name="Ogata H."/>
        </authorList>
    </citation>
    <scope>NUCLEOTIDE SEQUENCE</scope>
</reference>
<keyword evidence="2" id="KW-1133">Transmembrane helix</keyword>
<dbReference type="EMBL" id="BRXZ01007946">
    <property type="protein sequence ID" value="GMI36456.1"/>
    <property type="molecule type" value="Genomic_DNA"/>
</dbReference>
<dbReference type="OrthoDB" id="205161at2759"/>
<keyword evidence="2" id="KW-0812">Transmembrane</keyword>
<sequence>MNPLELIPAEFHLVAIVATGIIGFLIILVLSGSLSKGTTKKTKGIKSKAKAKATPVKTPKKGRGSAKKGGLGTVNTPEGRRSSRIASRKE</sequence>
<organism evidence="3 4">
    <name type="scientific">Triparma retinervis</name>
    <dbReference type="NCBI Taxonomy" id="2557542"/>
    <lineage>
        <taxon>Eukaryota</taxon>
        <taxon>Sar</taxon>
        <taxon>Stramenopiles</taxon>
        <taxon>Ochrophyta</taxon>
        <taxon>Bolidophyceae</taxon>
        <taxon>Parmales</taxon>
        <taxon>Triparmaceae</taxon>
        <taxon>Triparma</taxon>
    </lineage>
</organism>
<accession>A0A9W7L7T6</accession>
<dbReference type="AlphaFoldDB" id="A0A9W7L7T6"/>
<comment type="caution">
    <text evidence="3">The sequence shown here is derived from an EMBL/GenBank/DDBJ whole genome shotgun (WGS) entry which is preliminary data.</text>
</comment>
<dbReference type="Proteomes" id="UP001165082">
    <property type="component" value="Unassembled WGS sequence"/>
</dbReference>
<evidence type="ECO:0000313" key="3">
    <source>
        <dbReference type="EMBL" id="GMI36456.1"/>
    </source>
</evidence>
<evidence type="ECO:0000256" key="1">
    <source>
        <dbReference type="SAM" id="MobiDB-lite"/>
    </source>
</evidence>
<proteinExistence type="predicted"/>
<feature type="region of interest" description="Disordered" evidence="1">
    <location>
        <begin position="36"/>
        <end position="90"/>
    </location>
</feature>
<keyword evidence="2" id="KW-0472">Membrane</keyword>
<name>A0A9W7L7T6_9STRA</name>
<protein>
    <submittedName>
        <fullName evidence="3">Uncharacterized protein</fullName>
    </submittedName>
</protein>
<gene>
    <name evidence="3" type="ORF">TrRE_jg3590</name>
</gene>